<gene>
    <name evidence="5" type="ORF">H8B21_16590</name>
</gene>
<keyword evidence="2" id="KW-0520">NAD</keyword>
<sequence>MIEPIKLNTKNLAMLNTNIRIPTYDRKEVKVGIVHIGIGGFHRAHQAYLVNQLLEQGMATHWGICGVALLGADRKIYDVLLEQDGLYTLIVPDIEGNFSTQVIGSIVELLYAPENPSAVIRKMADKSIGIVTLTITEGGYNYTSDGNFNWQNEDVVWDLQHPAKPKTVFGYLYAALKLRKASGIAGLTIQSCDNIEQNGDVMRQMLYAFISKADPEMIDWMDEHITFPNSMVDRITPVTTDSLRKMLAENFELNDGWPVVCESFYQWVVEDLYAAGRPDWENVGVQMVSDVTPYEKMKIRLLNGGHTLVGLVGYLLGYRYIHESVADPAIASLLRTYMDEEVTPTLDDVPGVNLDQYKETLIDRFRNPFIKDEVARIISGSSAKFPKFILPVIIDRIKDHKSVRIAAFIVACWYQYLKLNLATPNNVQDEIARVLLESVMRADQEGDPLVFLDISEVFGSIKEHRAFTESYLSHLKILNGIRMKKLNLNAYLP</sequence>
<dbReference type="InterPro" id="IPR013131">
    <property type="entry name" value="Mannitol_DH_N"/>
</dbReference>
<evidence type="ECO:0000313" key="5">
    <source>
        <dbReference type="EMBL" id="MBD1423187.1"/>
    </source>
</evidence>
<dbReference type="SUPFAM" id="SSF48179">
    <property type="entry name" value="6-phosphogluconate dehydrogenase C-terminal domain-like"/>
    <property type="match status" value="1"/>
</dbReference>
<dbReference type="InterPro" id="IPR008927">
    <property type="entry name" value="6-PGluconate_DH-like_C_sf"/>
</dbReference>
<dbReference type="EMBL" id="JACNYL010000004">
    <property type="protein sequence ID" value="MBD1423187.1"/>
    <property type="molecule type" value="Genomic_DNA"/>
</dbReference>
<evidence type="ECO:0000259" key="4">
    <source>
        <dbReference type="Pfam" id="PF08125"/>
    </source>
</evidence>
<protein>
    <submittedName>
        <fullName evidence="5">Mannitol dehydrogenase family protein</fullName>
    </submittedName>
</protein>
<reference evidence="5 6" key="1">
    <citation type="submission" date="2020-08" db="EMBL/GenBank/DDBJ databases">
        <title>Sphingobacterium sp. DN00404 isolated from aquaculture water.</title>
        <authorList>
            <person name="Zhang M."/>
        </authorList>
    </citation>
    <scope>NUCLEOTIDE SEQUENCE [LARGE SCALE GENOMIC DNA]</scope>
    <source>
        <strain evidence="5 6">KCTC 42746</strain>
    </source>
</reference>
<feature type="domain" description="Mannitol dehydrogenase N-terminal" evidence="3">
    <location>
        <begin position="32"/>
        <end position="281"/>
    </location>
</feature>
<keyword evidence="6" id="KW-1185">Reference proteome</keyword>
<dbReference type="SUPFAM" id="SSF51735">
    <property type="entry name" value="NAD(P)-binding Rossmann-fold domains"/>
    <property type="match status" value="1"/>
</dbReference>
<dbReference type="PRINTS" id="PR00084">
    <property type="entry name" value="MTLDHDRGNASE"/>
</dbReference>
<evidence type="ECO:0000256" key="2">
    <source>
        <dbReference type="ARBA" id="ARBA00023027"/>
    </source>
</evidence>
<name>A0ABR7XVW5_9SPHI</name>
<dbReference type="Pfam" id="PF01232">
    <property type="entry name" value="Mannitol_dh"/>
    <property type="match status" value="1"/>
</dbReference>
<dbReference type="PANTHER" id="PTHR43362:SF1">
    <property type="entry name" value="MANNITOL DEHYDROGENASE 2-RELATED"/>
    <property type="match status" value="1"/>
</dbReference>
<proteinExistence type="predicted"/>
<dbReference type="PROSITE" id="PS00974">
    <property type="entry name" value="MANNITOL_DHGENASE"/>
    <property type="match status" value="1"/>
</dbReference>
<dbReference type="Gene3D" id="3.40.50.720">
    <property type="entry name" value="NAD(P)-binding Rossmann-like Domain"/>
    <property type="match status" value="1"/>
</dbReference>
<keyword evidence="1" id="KW-0560">Oxidoreductase</keyword>
<evidence type="ECO:0000259" key="3">
    <source>
        <dbReference type="Pfam" id="PF01232"/>
    </source>
</evidence>
<dbReference type="Gene3D" id="1.10.1040.10">
    <property type="entry name" value="N-(1-d-carboxylethyl)-l-norvaline Dehydrogenase, domain 2"/>
    <property type="match status" value="1"/>
</dbReference>
<dbReference type="InterPro" id="IPR000669">
    <property type="entry name" value="Mannitol_DH"/>
</dbReference>
<dbReference type="InterPro" id="IPR013118">
    <property type="entry name" value="Mannitol_DH_C"/>
</dbReference>
<evidence type="ECO:0000313" key="6">
    <source>
        <dbReference type="Proteomes" id="UP000651112"/>
    </source>
</evidence>
<organism evidence="5 6">
    <name type="scientific">Sphingobacterium chuzhouense</name>
    <dbReference type="NCBI Taxonomy" id="1742264"/>
    <lineage>
        <taxon>Bacteria</taxon>
        <taxon>Pseudomonadati</taxon>
        <taxon>Bacteroidota</taxon>
        <taxon>Sphingobacteriia</taxon>
        <taxon>Sphingobacteriales</taxon>
        <taxon>Sphingobacteriaceae</taxon>
        <taxon>Sphingobacterium</taxon>
    </lineage>
</organism>
<feature type="domain" description="Mannitol dehydrogenase C-terminal" evidence="4">
    <location>
        <begin position="290"/>
        <end position="475"/>
    </location>
</feature>
<accession>A0ABR7XVW5</accession>
<dbReference type="RefSeq" id="WP_190314944.1">
    <property type="nucleotide sequence ID" value="NZ_JACNYL010000004.1"/>
</dbReference>
<evidence type="ECO:0000256" key="1">
    <source>
        <dbReference type="ARBA" id="ARBA00023002"/>
    </source>
</evidence>
<dbReference type="InterPro" id="IPR050988">
    <property type="entry name" value="Mannitol_DH/Oxidoreductase"/>
</dbReference>
<dbReference type="InterPro" id="IPR036291">
    <property type="entry name" value="NAD(P)-bd_dom_sf"/>
</dbReference>
<comment type="caution">
    <text evidence="5">The sequence shown here is derived from an EMBL/GenBank/DDBJ whole genome shotgun (WGS) entry which is preliminary data.</text>
</comment>
<dbReference type="PANTHER" id="PTHR43362">
    <property type="entry name" value="MANNITOL DEHYDROGENASE DSF1-RELATED"/>
    <property type="match status" value="1"/>
</dbReference>
<dbReference type="InterPro" id="IPR013328">
    <property type="entry name" value="6PGD_dom2"/>
</dbReference>
<dbReference type="Proteomes" id="UP000651112">
    <property type="component" value="Unassembled WGS sequence"/>
</dbReference>
<dbReference type="InterPro" id="IPR023027">
    <property type="entry name" value="Mannitol_DH_CS"/>
</dbReference>
<dbReference type="Pfam" id="PF08125">
    <property type="entry name" value="Mannitol_dh_C"/>
    <property type="match status" value="1"/>
</dbReference>